<proteinExistence type="inferred from homology"/>
<evidence type="ECO:0000259" key="8">
    <source>
        <dbReference type="PROSITE" id="PS50853"/>
    </source>
</evidence>
<dbReference type="Proteomes" id="UP000824049">
    <property type="component" value="Unassembled WGS sequence"/>
</dbReference>
<dbReference type="InterPro" id="IPR023827">
    <property type="entry name" value="Peptidase_S8_Asp-AS"/>
</dbReference>
<dbReference type="InterPro" id="IPR003961">
    <property type="entry name" value="FN3_dom"/>
</dbReference>
<dbReference type="Gene3D" id="2.60.40.10">
    <property type="entry name" value="Immunoglobulins"/>
    <property type="match status" value="2"/>
</dbReference>
<dbReference type="PROSITE" id="PS00136">
    <property type="entry name" value="SUBTILASE_ASP"/>
    <property type="match status" value="1"/>
</dbReference>
<dbReference type="PROSITE" id="PS50853">
    <property type="entry name" value="FN3"/>
    <property type="match status" value="1"/>
</dbReference>
<dbReference type="AlphaFoldDB" id="A0A9D2J738"/>
<comment type="caution">
    <text evidence="9">The sequence shown here is derived from an EMBL/GenBank/DDBJ whole genome shotgun (WGS) entry which is preliminary data.</text>
</comment>
<evidence type="ECO:0000256" key="1">
    <source>
        <dbReference type="ARBA" id="ARBA00011073"/>
    </source>
</evidence>
<evidence type="ECO:0000256" key="5">
    <source>
        <dbReference type="PROSITE-ProRule" id="PRU01240"/>
    </source>
</evidence>
<evidence type="ECO:0000256" key="4">
    <source>
        <dbReference type="ARBA" id="ARBA00022825"/>
    </source>
</evidence>
<evidence type="ECO:0000256" key="2">
    <source>
        <dbReference type="ARBA" id="ARBA00022670"/>
    </source>
</evidence>
<gene>
    <name evidence="9" type="ORF">H9968_01170</name>
</gene>
<dbReference type="InterPro" id="IPR000209">
    <property type="entry name" value="Peptidase_S8/S53_dom"/>
</dbReference>
<dbReference type="SMART" id="SM00060">
    <property type="entry name" value="FN3"/>
    <property type="match status" value="2"/>
</dbReference>
<accession>A0A9D2J738</accession>
<dbReference type="PANTHER" id="PTHR43806">
    <property type="entry name" value="PEPTIDASE S8"/>
    <property type="match status" value="1"/>
</dbReference>
<dbReference type="InterPro" id="IPR015500">
    <property type="entry name" value="Peptidase_S8_subtilisin-rel"/>
</dbReference>
<evidence type="ECO:0000256" key="6">
    <source>
        <dbReference type="RuleBase" id="RU003355"/>
    </source>
</evidence>
<keyword evidence="2 5" id="KW-0645">Protease</keyword>
<feature type="active site" description="Charge relay system" evidence="5">
    <location>
        <position position="456"/>
    </location>
</feature>
<dbReference type="EMBL" id="DXBR01000013">
    <property type="protein sequence ID" value="HIZ38527.1"/>
    <property type="molecule type" value="Genomic_DNA"/>
</dbReference>
<feature type="region of interest" description="Disordered" evidence="7">
    <location>
        <begin position="106"/>
        <end position="126"/>
    </location>
</feature>
<name>A0A9D2J738_9FIRM</name>
<dbReference type="PRINTS" id="PR00723">
    <property type="entry name" value="SUBTILISIN"/>
</dbReference>
<dbReference type="InterPro" id="IPR050131">
    <property type="entry name" value="Peptidase_S8_subtilisin-like"/>
</dbReference>
<dbReference type="InterPro" id="IPR036852">
    <property type="entry name" value="Peptidase_S8/S53_dom_sf"/>
</dbReference>
<evidence type="ECO:0000313" key="9">
    <source>
        <dbReference type="EMBL" id="HIZ38527.1"/>
    </source>
</evidence>
<dbReference type="SUPFAM" id="SSF52743">
    <property type="entry name" value="Subtilisin-like"/>
    <property type="match status" value="1"/>
</dbReference>
<dbReference type="GO" id="GO:0004252">
    <property type="term" value="F:serine-type endopeptidase activity"/>
    <property type="evidence" value="ECO:0007669"/>
    <property type="project" value="UniProtKB-UniRule"/>
</dbReference>
<dbReference type="Pfam" id="PF00041">
    <property type="entry name" value="fn3"/>
    <property type="match status" value="1"/>
</dbReference>
<dbReference type="PANTHER" id="PTHR43806:SF11">
    <property type="entry name" value="CEREVISIN-RELATED"/>
    <property type="match status" value="1"/>
</dbReference>
<reference evidence="9" key="2">
    <citation type="submission" date="2021-04" db="EMBL/GenBank/DDBJ databases">
        <authorList>
            <person name="Gilroy R."/>
        </authorList>
    </citation>
    <scope>NUCLEOTIDE SEQUENCE</scope>
    <source>
        <strain evidence="9">CHK179-28034</strain>
    </source>
</reference>
<dbReference type="InterPro" id="IPR023828">
    <property type="entry name" value="Peptidase_S8_Ser-AS"/>
</dbReference>
<feature type="active site" description="Charge relay system" evidence="5">
    <location>
        <position position="306"/>
    </location>
</feature>
<dbReference type="SUPFAM" id="SSF49265">
    <property type="entry name" value="Fibronectin type III"/>
    <property type="match status" value="1"/>
</dbReference>
<keyword evidence="3 5" id="KW-0378">Hydrolase</keyword>
<evidence type="ECO:0000256" key="7">
    <source>
        <dbReference type="SAM" id="MobiDB-lite"/>
    </source>
</evidence>
<dbReference type="Gene3D" id="3.40.50.200">
    <property type="entry name" value="Peptidase S8/S53 domain"/>
    <property type="match status" value="1"/>
</dbReference>
<feature type="domain" description="Fibronectin type-III" evidence="8">
    <location>
        <begin position="619"/>
        <end position="710"/>
    </location>
</feature>
<reference evidence="9" key="1">
    <citation type="journal article" date="2021" name="PeerJ">
        <title>Extensive microbial diversity within the chicken gut microbiome revealed by metagenomics and culture.</title>
        <authorList>
            <person name="Gilroy R."/>
            <person name="Ravi A."/>
            <person name="Getino M."/>
            <person name="Pursley I."/>
            <person name="Horton D.L."/>
            <person name="Alikhan N.F."/>
            <person name="Baker D."/>
            <person name="Gharbi K."/>
            <person name="Hall N."/>
            <person name="Watson M."/>
            <person name="Adriaenssens E.M."/>
            <person name="Foster-Nyarko E."/>
            <person name="Jarju S."/>
            <person name="Secka A."/>
            <person name="Antonio M."/>
            <person name="Oren A."/>
            <person name="Chaudhuri R.R."/>
            <person name="La Ragione R."/>
            <person name="Hildebrand F."/>
            <person name="Pallen M.J."/>
        </authorList>
    </citation>
    <scope>NUCLEOTIDE SEQUENCE</scope>
    <source>
        <strain evidence="9">CHK179-28034</strain>
    </source>
</reference>
<comment type="similarity">
    <text evidence="1 5 6">Belongs to the peptidase S8 family.</text>
</comment>
<evidence type="ECO:0000313" key="10">
    <source>
        <dbReference type="Proteomes" id="UP000824049"/>
    </source>
</evidence>
<protein>
    <submittedName>
        <fullName evidence="9">S8 family serine peptidase</fullName>
    </submittedName>
</protein>
<organism evidence="9 10">
    <name type="scientific">Candidatus Anaerobutyricum stercoris</name>
    <dbReference type="NCBI Taxonomy" id="2838457"/>
    <lineage>
        <taxon>Bacteria</taxon>
        <taxon>Bacillati</taxon>
        <taxon>Bacillota</taxon>
        <taxon>Clostridia</taxon>
        <taxon>Lachnospirales</taxon>
        <taxon>Lachnospiraceae</taxon>
        <taxon>Anaerobutyricum</taxon>
    </lineage>
</organism>
<dbReference type="PROSITE" id="PS51892">
    <property type="entry name" value="SUBTILASE"/>
    <property type="match status" value="1"/>
</dbReference>
<keyword evidence="4 5" id="KW-0720">Serine protease</keyword>
<dbReference type="InterPro" id="IPR036116">
    <property type="entry name" value="FN3_sf"/>
</dbReference>
<dbReference type="GO" id="GO:0006508">
    <property type="term" value="P:proteolysis"/>
    <property type="evidence" value="ECO:0007669"/>
    <property type="project" value="UniProtKB-KW"/>
</dbReference>
<dbReference type="Pfam" id="PF00082">
    <property type="entry name" value="Peptidase_S8"/>
    <property type="match status" value="1"/>
</dbReference>
<evidence type="ECO:0000256" key="3">
    <source>
        <dbReference type="ARBA" id="ARBA00022801"/>
    </source>
</evidence>
<sequence length="710" mass="77171">MRKEEYNKSGMWKRRSLAVAMSVLMAAGGVLGSVFSVPVEAGTADAAQENLSGDTDTAGDSGSNAVDAQEITDSKEMAEIISDTWDEDYFGTMTVDTEAGEVEIDGETEELPETGTDKGKSRKKISGESEEILEEYMDTLPEDTLYDVEETDSGEYEITAPFQTKRLIVEASGLEEDYGAEEVYYNTELGETILQFDTEEETRDAFEALCEKYGEENCYPDQVYYVDDILTDDASLASSGSYSWGTAYMGMHTLKDQAEGKYGAVTVAILDTGIDKSNFMFQSRNISSQSYNFIDNNKNVTDNHGHGTHVAGIIADSTPSNVRFLILKISNSSGYSSLLTIKTALQYALNQNVSVVNMSLGFVAANAMSVTYLDSLINKAYRSGIAICTAAGNNGVDVAFCYPACNNKTIAVAAFGPNEHAASYSNHGSRIDFSAPGSEVVSAAAGGMLIGMSGTSMAAPHITAAVTYLKMLQPDLSVEGVYNELKARCKDLGTTGKDDFFGWGCPILTNLLNTGILDKTNVVSEKNSSVSTPVLKKAKGVSSGIKIVWKKVKKADKYVIYRKKGNGSLKKVKEVSGKKKSWTDKNVTQGKKYTYAVKAVKNNKSSSKSNKKTAVWLKRPGKVKARSRKGGRLIVSWAKQSGVSRYEIRYSRTKNMKNAVTVTASGKAARKVIRGLKKKKIYYCKVCAVKKAGGTQYRSAWSAVKKIRLK</sequence>
<dbReference type="CDD" id="cd00063">
    <property type="entry name" value="FN3"/>
    <property type="match status" value="1"/>
</dbReference>
<dbReference type="PROSITE" id="PS00138">
    <property type="entry name" value="SUBTILASE_SER"/>
    <property type="match status" value="1"/>
</dbReference>
<feature type="active site" description="Charge relay system" evidence="5">
    <location>
        <position position="271"/>
    </location>
</feature>
<dbReference type="InterPro" id="IPR013783">
    <property type="entry name" value="Ig-like_fold"/>
</dbReference>